<name>A0ABN9XJ73_9DINO</name>
<feature type="region of interest" description="Disordered" evidence="1">
    <location>
        <begin position="1"/>
        <end position="26"/>
    </location>
</feature>
<protein>
    <submittedName>
        <fullName evidence="2">Uncharacterized protein</fullName>
    </submittedName>
</protein>
<proteinExistence type="predicted"/>
<organism evidence="2 3">
    <name type="scientific">Prorocentrum cordatum</name>
    <dbReference type="NCBI Taxonomy" id="2364126"/>
    <lineage>
        <taxon>Eukaryota</taxon>
        <taxon>Sar</taxon>
        <taxon>Alveolata</taxon>
        <taxon>Dinophyceae</taxon>
        <taxon>Prorocentrales</taxon>
        <taxon>Prorocentraceae</taxon>
        <taxon>Prorocentrum</taxon>
    </lineage>
</organism>
<reference evidence="2" key="1">
    <citation type="submission" date="2023-10" db="EMBL/GenBank/DDBJ databases">
        <authorList>
            <person name="Chen Y."/>
            <person name="Shah S."/>
            <person name="Dougan E. K."/>
            <person name="Thang M."/>
            <person name="Chan C."/>
        </authorList>
    </citation>
    <scope>NUCLEOTIDE SEQUENCE [LARGE SCALE GENOMIC DNA]</scope>
</reference>
<accession>A0ABN9XJ73</accession>
<evidence type="ECO:0000313" key="3">
    <source>
        <dbReference type="Proteomes" id="UP001189429"/>
    </source>
</evidence>
<gene>
    <name evidence="2" type="ORF">PCOR1329_LOCUS77281</name>
</gene>
<keyword evidence="3" id="KW-1185">Reference proteome</keyword>
<evidence type="ECO:0000256" key="1">
    <source>
        <dbReference type="SAM" id="MobiDB-lite"/>
    </source>
</evidence>
<comment type="caution">
    <text evidence="2">The sequence shown here is derived from an EMBL/GenBank/DDBJ whole genome shotgun (WGS) entry which is preliminary data.</text>
</comment>
<dbReference type="EMBL" id="CAUYUJ010020680">
    <property type="protein sequence ID" value="CAK0899849.1"/>
    <property type="molecule type" value="Genomic_DNA"/>
</dbReference>
<evidence type="ECO:0000313" key="2">
    <source>
        <dbReference type="EMBL" id="CAK0899849.1"/>
    </source>
</evidence>
<dbReference type="Proteomes" id="UP001189429">
    <property type="component" value="Unassembled WGS sequence"/>
</dbReference>
<sequence length="1451" mass="151194">MAGTNPVSEAAAQDPGPTMVEEGVAPPAAAEVARPVAGRRLVRTALAAATLLLLGPAALAASLHHACALGLRVDGVHVSAPEGADSADVMLDAGLVRPAWSPHRAWLRSATCQLRVRDLDVAVEAPDAQHQGPSRVKLHARTRVSPAGAAASAPGGCEVTSSVDIFGLGLRVPWTARVPVDLAAAEAPTMWVQRSGSVARKGPWSLESPNVTLEQPALVGWRVPAGSLPEALDGLLGRASISLDAAVAYEESGDRSVRLTQAVNASLVIESDGEGGYLVSAPALVTGHVRPAAFAAALGKLLVGDSRGERGGVHRSVRMAAVAPSSLAAQCLGASHAVGWRSRRASAVHDLARGARRLLGRRLARSLGGSAGERLVQQPPRDGRRLTGESTTVTFSEMVYADGSEIDIELNATMTDNAIGFDLQYGMDEATQFEVHLFAADSAEAGEASLDLAVFFSDVEVAKVEFSSTDETTLSVLIKAPDSGDTIASVSASSSASAGESLSARVYNPEDGTEFITITGTNSSTSMSVSAVVKDPSDSSSTLLDASAGATYTGADTEDGTLEVTVSVEGEQIVLSGTFADSYRTQGGFTIDASLSVANDPAGRVDVDGTHDDTGLTAVASVEVLEDGSYQQVLKLDPLTLVTKSTNYTVHTTIHDSSDTEMGTVGVSLTNEPTSGQVQDVDINMFSPMDSSLNVTMSVSLASGLLEDAAEIPCLQGSCTVDVDLHNQHMDLVFSSATSDDQEDYRAVLGMTARDTLYSAGASVTVQSVQDMIAAYIQLGNGNSAIAIDQFAMSSSGTIKDENSEKIIGWDLSADVSTSSQSVDLTVDSGSSTFLEVDVSFAELPTGDSAAGEIRLEGERLVQWDVVSETSGTATTWDVDVWDPDGQLLAVDASLTEGDPSGSALLRGSAAVRLESGQAPEALGGVRLEAVDAAGDRATFQLQVLTSDLSTPFFQLDAGVDFTAAGGLRLLTDWDASAEAQVWDPSDTDAGVMMTVSVTGSSSGGVFTSGMAMEDNDGNQLMNWSIVGTSSSDSITSHGNLGDVMTVALALTKPDGRLDTMTEMALTLTMESMMDDEDDYEMEVSTTQQGQTTTYEDGWWSEANGEEDDWDLMGTENVSISVSLGYDGADTWDVTGSLSQNGDTYVSVEAHLHEEWVSVTSWANEEIGDMVGAGFMYEYVNASIPTSDSSDMWEINYIQTSDFIETTNLTWHTDDSAGESSFFVKSYAMELDGGVWRYILSINASADMTDGLTVSSTPAPSAAPTVSPTQAPLAATLATLVVSGSFRASVAASEAEDFISNSDVVDSFVTSIATRVGMPESTVAVTLSVYSDRRLAARDGRRMTAEAAEILVSYTITAQVGSSEGGGVISQSAFDSIVDTLESTTAENFVADFNTQLQGTGSASTFSAVAAVPNSATAPTIADQSPAPESSGAYAAFPQALLLATVCRLLF</sequence>